<sequence length="39" mass="4181">MDKWWGGWGMMGKGDTGVGVGGFIDGWGLRPLSRRSPAT</sequence>
<evidence type="ECO:0000313" key="2">
    <source>
        <dbReference type="Proteomes" id="UP000634136"/>
    </source>
</evidence>
<protein>
    <submittedName>
        <fullName evidence="1">Uncharacterized protein</fullName>
    </submittedName>
</protein>
<dbReference type="AlphaFoldDB" id="A0A834WLG0"/>
<reference evidence="1" key="1">
    <citation type="submission" date="2020-09" db="EMBL/GenBank/DDBJ databases">
        <title>Genome-Enabled Discovery of Anthraquinone Biosynthesis in Senna tora.</title>
        <authorList>
            <person name="Kang S.-H."/>
            <person name="Pandey R.P."/>
            <person name="Lee C.-M."/>
            <person name="Sim J.-S."/>
            <person name="Jeong J.-T."/>
            <person name="Choi B.-S."/>
            <person name="Jung M."/>
            <person name="Ginzburg D."/>
            <person name="Zhao K."/>
            <person name="Won S.Y."/>
            <person name="Oh T.-J."/>
            <person name="Yu Y."/>
            <person name="Kim N.-H."/>
            <person name="Lee O.R."/>
            <person name="Lee T.-H."/>
            <person name="Bashyal P."/>
            <person name="Kim T.-S."/>
            <person name="Lee W.-H."/>
            <person name="Kawkins C."/>
            <person name="Kim C.-K."/>
            <person name="Kim J.S."/>
            <person name="Ahn B.O."/>
            <person name="Rhee S.Y."/>
            <person name="Sohng J.K."/>
        </authorList>
    </citation>
    <scope>NUCLEOTIDE SEQUENCE</scope>
    <source>
        <tissue evidence="1">Leaf</tissue>
    </source>
</reference>
<proteinExistence type="predicted"/>
<accession>A0A834WLG0</accession>
<organism evidence="1 2">
    <name type="scientific">Senna tora</name>
    <dbReference type="NCBI Taxonomy" id="362788"/>
    <lineage>
        <taxon>Eukaryota</taxon>
        <taxon>Viridiplantae</taxon>
        <taxon>Streptophyta</taxon>
        <taxon>Embryophyta</taxon>
        <taxon>Tracheophyta</taxon>
        <taxon>Spermatophyta</taxon>
        <taxon>Magnoliopsida</taxon>
        <taxon>eudicotyledons</taxon>
        <taxon>Gunneridae</taxon>
        <taxon>Pentapetalae</taxon>
        <taxon>rosids</taxon>
        <taxon>fabids</taxon>
        <taxon>Fabales</taxon>
        <taxon>Fabaceae</taxon>
        <taxon>Caesalpinioideae</taxon>
        <taxon>Cassia clade</taxon>
        <taxon>Senna</taxon>
    </lineage>
</organism>
<gene>
    <name evidence="1" type="ORF">G2W53_016362</name>
</gene>
<comment type="caution">
    <text evidence="1">The sequence shown here is derived from an EMBL/GenBank/DDBJ whole genome shotgun (WGS) entry which is preliminary data.</text>
</comment>
<name>A0A834WLG0_9FABA</name>
<dbReference type="EMBL" id="JAAIUW010000006">
    <property type="protein sequence ID" value="KAF7825198.1"/>
    <property type="molecule type" value="Genomic_DNA"/>
</dbReference>
<keyword evidence="2" id="KW-1185">Reference proteome</keyword>
<evidence type="ECO:0000313" key="1">
    <source>
        <dbReference type="EMBL" id="KAF7825198.1"/>
    </source>
</evidence>
<dbReference type="Proteomes" id="UP000634136">
    <property type="component" value="Unassembled WGS sequence"/>
</dbReference>